<dbReference type="InterPro" id="IPR015421">
    <property type="entry name" value="PyrdxlP-dep_Trfase_major"/>
</dbReference>
<dbReference type="InterPro" id="IPR015424">
    <property type="entry name" value="PyrdxlP-dep_Trfase"/>
</dbReference>
<reference evidence="3 4" key="1">
    <citation type="submission" date="2017-06" db="EMBL/GenBank/DDBJ databases">
        <authorList>
            <person name="Kim H.J."/>
            <person name="Triplett B.A."/>
        </authorList>
    </citation>
    <scope>NUCLEOTIDE SEQUENCE [LARGE SCALE GENOMIC DNA]</scope>
    <source>
        <strain evidence="3 4">DSM 19307</strain>
    </source>
</reference>
<dbReference type="Proteomes" id="UP000198393">
    <property type="component" value="Unassembled WGS sequence"/>
</dbReference>
<keyword evidence="1" id="KW-0663">Pyridoxal phosphate</keyword>
<dbReference type="InterPro" id="IPR015422">
    <property type="entry name" value="PyrdxlP-dep_Trfase_small"/>
</dbReference>
<dbReference type="Gene3D" id="3.90.1150.10">
    <property type="entry name" value="Aspartate Aminotransferase, domain 1"/>
    <property type="match status" value="1"/>
</dbReference>
<accession>A0A239HSR5</accession>
<gene>
    <name evidence="3" type="ORF">SAMN05421640_1433</name>
</gene>
<evidence type="ECO:0000313" key="4">
    <source>
        <dbReference type="Proteomes" id="UP000198393"/>
    </source>
</evidence>
<dbReference type="InterPro" id="IPR000192">
    <property type="entry name" value="Aminotrans_V_dom"/>
</dbReference>
<dbReference type="GO" id="GO:0016829">
    <property type="term" value="F:lyase activity"/>
    <property type="evidence" value="ECO:0007669"/>
    <property type="project" value="UniProtKB-KW"/>
</dbReference>
<dbReference type="EMBL" id="FZPD01000002">
    <property type="protein sequence ID" value="SNS83324.1"/>
    <property type="molecule type" value="Genomic_DNA"/>
</dbReference>
<dbReference type="PANTHER" id="PTHR43586">
    <property type="entry name" value="CYSTEINE DESULFURASE"/>
    <property type="match status" value="1"/>
</dbReference>
<dbReference type="RefSeq" id="WP_089356170.1">
    <property type="nucleotide sequence ID" value="NZ_FZPD01000002.1"/>
</dbReference>
<dbReference type="Pfam" id="PF00266">
    <property type="entry name" value="Aminotran_5"/>
    <property type="match status" value="1"/>
</dbReference>
<proteinExistence type="predicted"/>
<evidence type="ECO:0000259" key="2">
    <source>
        <dbReference type="Pfam" id="PF00266"/>
    </source>
</evidence>
<organism evidence="3 4">
    <name type="scientific">Ekhidna lutea</name>
    <dbReference type="NCBI Taxonomy" id="447679"/>
    <lineage>
        <taxon>Bacteria</taxon>
        <taxon>Pseudomonadati</taxon>
        <taxon>Bacteroidota</taxon>
        <taxon>Cytophagia</taxon>
        <taxon>Cytophagales</taxon>
        <taxon>Reichenbachiellaceae</taxon>
        <taxon>Ekhidna</taxon>
    </lineage>
</organism>
<dbReference type="PANTHER" id="PTHR43586:SF8">
    <property type="entry name" value="CYSTEINE DESULFURASE 1, CHLOROPLASTIC"/>
    <property type="match status" value="1"/>
</dbReference>
<sequence length="462" mass="51692">MLIADSPITTVTSLESYFETFRKGIIGQNQYIETDEKVVKMLYADWTASGRCYKPIEDSIQSEVLPFIGNTHTETNYVGSYITDQYLSAREQIKRHVNANEDDVLISSGSGMTDGINKLQRILGLRIPESNHWVTQSVTDKPPVVFITHMEHHSNHTSWLETICEVIVVPPDECGCVSVDNFKEAIEQFSGRVRIASITACSNVTGIETPYHEIAKLMHESGGYCFVDFACSAPYVDMDMHPDEASYLDAIMFSPHKFLGGPGASGILIVNKKLINNAVPDVSGGGTVDWTNPWGGRKYVADIEAREDGGTPAILQTIRAAKAVELKEQMGSELMLQREKELMEILWEGLDDMSELVVLADHVRERLGIISFYIEGVHYNDVVQYLNDHYGIQVRGGCSCAGTYGHFLLDIDRKESKRITDLIDQGDVTQKPGWVRLSIHPTMTDEEMQYIIHSIKEMLTSL</sequence>
<dbReference type="SUPFAM" id="SSF53383">
    <property type="entry name" value="PLP-dependent transferases"/>
    <property type="match status" value="1"/>
</dbReference>
<evidence type="ECO:0000313" key="3">
    <source>
        <dbReference type="EMBL" id="SNS83324.1"/>
    </source>
</evidence>
<keyword evidence="4" id="KW-1185">Reference proteome</keyword>
<name>A0A239HSR5_EKHLU</name>
<dbReference type="AlphaFoldDB" id="A0A239HSR5"/>
<dbReference type="OrthoDB" id="9804366at2"/>
<feature type="domain" description="Aminotransferase class V" evidence="2">
    <location>
        <begin position="43"/>
        <end position="450"/>
    </location>
</feature>
<protein>
    <submittedName>
        <fullName evidence="3">Selenocysteine lyase/Cysteine desulfurase</fullName>
    </submittedName>
</protein>
<dbReference type="Gene3D" id="3.40.640.10">
    <property type="entry name" value="Type I PLP-dependent aspartate aminotransferase-like (Major domain)"/>
    <property type="match status" value="1"/>
</dbReference>
<evidence type="ECO:0000256" key="1">
    <source>
        <dbReference type="ARBA" id="ARBA00022898"/>
    </source>
</evidence>
<keyword evidence="3" id="KW-0456">Lyase</keyword>